<evidence type="ECO:0000256" key="11">
    <source>
        <dbReference type="ARBA" id="ARBA00022737"/>
    </source>
</evidence>
<keyword evidence="7 19" id="KW-0349">Heme</keyword>
<dbReference type="NCBIfam" id="TIGR00782">
    <property type="entry name" value="ccoP"/>
    <property type="match status" value="1"/>
</dbReference>
<evidence type="ECO:0000256" key="19">
    <source>
        <dbReference type="PIRNR" id="PIRNR000006"/>
    </source>
</evidence>
<dbReference type="GO" id="GO:0009055">
    <property type="term" value="F:electron transfer activity"/>
    <property type="evidence" value="ECO:0007669"/>
    <property type="project" value="InterPro"/>
</dbReference>
<feature type="binding site" description="covalent" evidence="21">
    <location>
        <position position="136"/>
    </location>
    <ligand>
        <name>heme c</name>
        <dbReference type="ChEBI" id="CHEBI:61717"/>
        <label>1</label>
    </ligand>
</feature>
<dbReference type="GO" id="GO:1902600">
    <property type="term" value="P:proton transmembrane transport"/>
    <property type="evidence" value="ECO:0007669"/>
    <property type="project" value="UniProtKB-KW"/>
</dbReference>
<dbReference type="InterPro" id="IPR036909">
    <property type="entry name" value="Cyt_c-like_dom_sf"/>
</dbReference>
<dbReference type="EMBL" id="QGKL01000011">
    <property type="protein sequence ID" value="PWQ98510.1"/>
    <property type="molecule type" value="Genomic_DNA"/>
</dbReference>
<evidence type="ECO:0000259" key="23">
    <source>
        <dbReference type="PROSITE" id="PS51007"/>
    </source>
</evidence>
<evidence type="ECO:0000256" key="15">
    <source>
        <dbReference type="ARBA" id="ARBA00023002"/>
    </source>
</evidence>
<dbReference type="Pfam" id="PF13442">
    <property type="entry name" value="Cytochrome_CBB3"/>
    <property type="match status" value="2"/>
</dbReference>
<dbReference type="InterPro" id="IPR038414">
    <property type="entry name" value="CcoP_N_sf"/>
</dbReference>
<dbReference type="InterPro" id="IPR008168">
    <property type="entry name" value="Cyt_C_IC"/>
</dbReference>
<dbReference type="PANTHER" id="PTHR33751:SF1">
    <property type="entry name" value="CBB3-TYPE CYTOCHROME C OXIDASE SUBUNIT FIXP"/>
    <property type="match status" value="1"/>
</dbReference>
<keyword evidence="16 19" id="KW-0408">Iron</keyword>
<keyword evidence="25" id="KW-1185">Reference proteome</keyword>
<evidence type="ECO:0000256" key="6">
    <source>
        <dbReference type="ARBA" id="ARBA00022519"/>
    </source>
</evidence>
<keyword evidence="12 19" id="KW-0375">Hydrogen ion transport</keyword>
<dbReference type="GO" id="GO:0005886">
    <property type="term" value="C:plasma membrane"/>
    <property type="evidence" value="ECO:0007669"/>
    <property type="project" value="UniProtKB-SubCell"/>
</dbReference>
<evidence type="ECO:0000313" key="24">
    <source>
        <dbReference type="EMBL" id="PWQ98510.1"/>
    </source>
</evidence>
<dbReference type="InterPro" id="IPR009056">
    <property type="entry name" value="Cyt_c-like_dom"/>
</dbReference>
<name>A0A317CQ36_9GAMM</name>
<dbReference type="GO" id="GO:0006119">
    <property type="term" value="P:oxidative phosphorylation"/>
    <property type="evidence" value="ECO:0007669"/>
    <property type="project" value="UniProtKB-UniPathway"/>
</dbReference>
<keyword evidence="5 19" id="KW-1003">Cell membrane</keyword>
<keyword evidence="14 22" id="KW-1133">Transmembrane helix</keyword>
<dbReference type="AlphaFoldDB" id="A0A317CQ36"/>
<evidence type="ECO:0000256" key="9">
    <source>
        <dbReference type="ARBA" id="ARBA00022692"/>
    </source>
</evidence>
<evidence type="ECO:0000256" key="21">
    <source>
        <dbReference type="PIRSR" id="PIRSR000006-2"/>
    </source>
</evidence>
<dbReference type="InterPro" id="IPR050597">
    <property type="entry name" value="Cytochrome_c_Oxidase_Subunit"/>
</dbReference>
<dbReference type="InterPro" id="IPR004678">
    <property type="entry name" value="Cyt_c_oxidase_cbb3_su3"/>
</dbReference>
<evidence type="ECO:0000256" key="12">
    <source>
        <dbReference type="ARBA" id="ARBA00022781"/>
    </source>
</evidence>
<comment type="subcellular location">
    <subcellularLocation>
        <location evidence="1 19">Cell inner membrane</location>
    </subcellularLocation>
</comment>
<evidence type="ECO:0000256" key="10">
    <source>
        <dbReference type="ARBA" id="ARBA00022723"/>
    </source>
</evidence>
<keyword evidence="9 22" id="KW-0812">Transmembrane</keyword>
<evidence type="ECO:0000256" key="22">
    <source>
        <dbReference type="SAM" id="Phobius"/>
    </source>
</evidence>
<keyword evidence="11" id="KW-0677">Repeat</keyword>
<keyword evidence="8 19" id="KW-0679">Respiratory chain</keyword>
<dbReference type="Proteomes" id="UP000245506">
    <property type="component" value="Unassembled WGS sequence"/>
</dbReference>
<evidence type="ECO:0000256" key="1">
    <source>
        <dbReference type="ARBA" id="ARBA00004533"/>
    </source>
</evidence>
<gene>
    <name evidence="24" type="primary">ccoP</name>
    <name evidence="24" type="ORF">DKT75_03400</name>
</gene>
<keyword evidence="10 19" id="KW-0479">Metal-binding</keyword>
<dbReference type="Gene3D" id="1.10.760.10">
    <property type="entry name" value="Cytochrome c-like domain"/>
    <property type="match status" value="2"/>
</dbReference>
<evidence type="ECO:0000256" key="2">
    <source>
        <dbReference type="ARBA" id="ARBA00004673"/>
    </source>
</evidence>
<feature type="domain" description="Cytochrome c" evidence="23">
    <location>
        <begin position="210"/>
        <end position="303"/>
    </location>
</feature>
<protein>
    <recommendedName>
        <fullName evidence="19">Cbb3-type cytochrome c oxidase subunit</fullName>
    </recommendedName>
</protein>
<dbReference type="Pfam" id="PF14715">
    <property type="entry name" value="FixP_N"/>
    <property type="match status" value="1"/>
</dbReference>
<dbReference type="PRINTS" id="PR00605">
    <property type="entry name" value="CYTCHROMECIC"/>
</dbReference>
<dbReference type="InterPro" id="IPR032858">
    <property type="entry name" value="CcoP_N"/>
</dbReference>
<organism evidence="24 25">
    <name type="scientific">Leucothrix arctica</name>
    <dbReference type="NCBI Taxonomy" id="1481894"/>
    <lineage>
        <taxon>Bacteria</taxon>
        <taxon>Pseudomonadati</taxon>
        <taxon>Pseudomonadota</taxon>
        <taxon>Gammaproteobacteria</taxon>
        <taxon>Thiotrichales</taxon>
        <taxon>Thiotrichaceae</taxon>
        <taxon>Leucothrix</taxon>
    </lineage>
</organism>
<dbReference type="GO" id="GO:0020037">
    <property type="term" value="F:heme binding"/>
    <property type="evidence" value="ECO:0007669"/>
    <property type="project" value="InterPro"/>
</dbReference>
<dbReference type="GO" id="GO:0005506">
    <property type="term" value="F:iron ion binding"/>
    <property type="evidence" value="ECO:0007669"/>
    <property type="project" value="InterPro"/>
</dbReference>
<dbReference type="RefSeq" id="WP_109822028.1">
    <property type="nucleotide sequence ID" value="NZ_QGKL01000011.1"/>
</dbReference>
<feature type="binding site" description="covalent" evidence="21">
    <location>
        <position position="229"/>
    </location>
    <ligand>
        <name>heme c</name>
        <dbReference type="ChEBI" id="CHEBI:61717"/>
        <label>2</label>
    </ligand>
</feature>
<accession>A0A317CQ36</accession>
<evidence type="ECO:0000256" key="17">
    <source>
        <dbReference type="ARBA" id="ARBA00023065"/>
    </source>
</evidence>
<keyword evidence="18 19" id="KW-0472">Membrane</keyword>
<evidence type="ECO:0000256" key="3">
    <source>
        <dbReference type="ARBA" id="ARBA00006113"/>
    </source>
</evidence>
<evidence type="ECO:0000256" key="20">
    <source>
        <dbReference type="PIRSR" id="PIRSR000006-1"/>
    </source>
</evidence>
<feature type="binding site" description="covalent" evidence="21">
    <location>
        <position position="226"/>
    </location>
    <ligand>
        <name>heme c</name>
        <dbReference type="ChEBI" id="CHEBI:61717"/>
        <label>2</label>
    </ligand>
</feature>
<evidence type="ECO:0000256" key="8">
    <source>
        <dbReference type="ARBA" id="ARBA00022660"/>
    </source>
</evidence>
<comment type="subunit">
    <text evidence="19">Component of the cbb3-type cytochrome c oxidase.</text>
</comment>
<proteinExistence type="inferred from homology"/>
<comment type="function">
    <text evidence="19">C-type cytochrome. Part of the cbb3-type cytochrome c oxidase complex.</text>
</comment>
<dbReference type="GO" id="GO:0016491">
    <property type="term" value="F:oxidoreductase activity"/>
    <property type="evidence" value="ECO:0007669"/>
    <property type="project" value="UniProtKB-KW"/>
</dbReference>
<evidence type="ECO:0000256" key="18">
    <source>
        <dbReference type="ARBA" id="ARBA00023136"/>
    </source>
</evidence>
<dbReference type="UniPathway" id="UPA00705"/>
<evidence type="ECO:0000313" key="25">
    <source>
        <dbReference type="Proteomes" id="UP000245506"/>
    </source>
</evidence>
<comment type="pathway">
    <text evidence="2 19">Energy metabolism; oxidative phosphorylation.</text>
</comment>
<evidence type="ECO:0000256" key="16">
    <source>
        <dbReference type="ARBA" id="ARBA00023004"/>
    </source>
</evidence>
<keyword evidence="13 19" id="KW-0249">Electron transport</keyword>
<reference evidence="24 25" key="1">
    <citation type="submission" date="2018-05" db="EMBL/GenBank/DDBJ databases">
        <title>Leucothrix arctica sp. nov., isolated from Arctic seawater.</title>
        <authorList>
            <person name="Choi A."/>
            <person name="Baek K."/>
        </authorList>
    </citation>
    <scope>NUCLEOTIDE SEQUENCE [LARGE SCALE GENOMIC DNA]</scope>
    <source>
        <strain evidence="24 25">IMCC9719</strain>
    </source>
</reference>
<dbReference type="PIRSF" id="PIRSF000006">
    <property type="entry name" value="Cbb3-Cox_fixP"/>
    <property type="match status" value="1"/>
</dbReference>
<keyword evidence="17 19" id="KW-0406">Ion transport</keyword>
<dbReference type="OrthoDB" id="9811281at2"/>
<evidence type="ECO:0000256" key="4">
    <source>
        <dbReference type="ARBA" id="ARBA00022448"/>
    </source>
</evidence>
<comment type="similarity">
    <text evidence="3 19">Belongs to the CcoP / FixP family.</text>
</comment>
<dbReference type="Gene3D" id="6.10.280.130">
    <property type="match status" value="1"/>
</dbReference>
<feature type="domain" description="Cytochrome c" evidence="23">
    <location>
        <begin position="123"/>
        <end position="203"/>
    </location>
</feature>
<sequence>MGERDPLTGAETTGHTWDDNIQEFNNPLPRWWLWSFYATVIFAIVYWTMYPSWPVASSYLKGLTTITYQTDAGEEVTSHWNTRALLQRDMQTGKSAVAQKTYLKVIEDSSYDDIAVDADKMAFVESYGNGVFGDYCAACHQSGAGGVVGEYPNLIDDDWLWGGSSTEIETTLKAGRVGFMPAFEETFNEEQLTQVASYVLSMSGEENDATLAKAGEEIFQGQVGGCHLCHTSAGTGLKSQGAANLTDKIWTIADVRGATTPEEKLSRVKSVIHNGVNRVMPSWSSRLSDTEIKVLTAYLLNKRATGDQ</sequence>
<comment type="caution">
    <text evidence="24">The sequence shown here is derived from an EMBL/GenBank/DDBJ whole genome shotgun (WGS) entry which is preliminary data.</text>
</comment>
<feature type="binding site" description="axial binding residue" evidence="20">
    <location>
        <position position="280"/>
    </location>
    <ligand>
        <name>heme c</name>
        <dbReference type="ChEBI" id="CHEBI:61717"/>
        <label>1</label>
    </ligand>
    <ligandPart>
        <name>Fe</name>
        <dbReference type="ChEBI" id="CHEBI:18248"/>
    </ligandPart>
</feature>
<evidence type="ECO:0000256" key="14">
    <source>
        <dbReference type="ARBA" id="ARBA00022989"/>
    </source>
</evidence>
<feature type="binding site" description="axial binding residue" evidence="20">
    <location>
        <position position="230"/>
    </location>
    <ligand>
        <name>heme c</name>
        <dbReference type="ChEBI" id="CHEBI:61717"/>
        <label>2</label>
    </ligand>
    <ligandPart>
        <name>Fe</name>
        <dbReference type="ChEBI" id="CHEBI:18248"/>
    </ligandPart>
</feature>
<keyword evidence="6 19" id="KW-0997">Cell inner membrane</keyword>
<comment type="cofactor">
    <cofactor evidence="19 21">
        <name>heme c</name>
        <dbReference type="ChEBI" id="CHEBI:61717"/>
    </cofactor>
    <text evidence="19 21">Binds 2 heme C groups per subunit.</text>
</comment>
<feature type="binding site" description="axial binding residue" evidence="20">
    <location>
        <position position="180"/>
    </location>
    <ligand>
        <name>heme c</name>
        <dbReference type="ChEBI" id="CHEBI:61717"/>
        <label>2</label>
    </ligand>
    <ligandPart>
        <name>Fe</name>
        <dbReference type="ChEBI" id="CHEBI:18248"/>
    </ligandPart>
</feature>
<keyword evidence="15 19" id="KW-0560">Oxidoreductase</keyword>
<evidence type="ECO:0000256" key="13">
    <source>
        <dbReference type="ARBA" id="ARBA00022982"/>
    </source>
</evidence>
<feature type="binding site" description="covalent" evidence="21">
    <location>
        <position position="139"/>
    </location>
    <ligand>
        <name>heme c</name>
        <dbReference type="ChEBI" id="CHEBI:61717"/>
        <label>1</label>
    </ligand>
</feature>
<dbReference type="SUPFAM" id="SSF46626">
    <property type="entry name" value="Cytochrome c"/>
    <property type="match status" value="2"/>
</dbReference>
<dbReference type="PROSITE" id="PS51007">
    <property type="entry name" value="CYTC"/>
    <property type="match status" value="2"/>
</dbReference>
<feature type="transmembrane region" description="Helical" evidence="22">
    <location>
        <begin position="31"/>
        <end position="50"/>
    </location>
</feature>
<keyword evidence="4 19" id="KW-0813">Transport</keyword>
<feature type="binding site" description="axial binding residue" evidence="20">
    <location>
        <position position="140"/>
    </location>
    <ligand>
        <name>heme c</name>
        <dbReference type="ChEBI" id="CHEBI:61717"/>
        <label>1</label>
    </ligand>
    <ligandPart>
        <name>Fe</name>
        <dbReference type="ChEBI" id="CHEBI:18248"/>
    </ligandPart>
</feature>
<evidence type="ECO:0000256" key="5">
    <source>
        <dbReference type="ARBA" id="ARBA00022475"/>
    </source>
</evidence>
<dbReference type="PANTHER" id="PTHR33751">
    <property type="entry name" value="CBB3-TYPE CYTOCHROME C OXIDASE SUBUNIT FIXP"/>
    <property type="match status" value="1"/>
</dbReference>
<evidence type="ECO:0000256" key="7">
    <source>
        <dbReference type="ARBA" id="ARBA00022617"/>
    </source>
</evidence>